<feature type="transmembrane region" description="Helical" evidence="1">
    <location>
        <begin position="56"/>
        <end position="79"/>
    </location>
</feature>
<dbReference type="SMR" id="A2D875"/>
<name>A2D875_TRIV3</name>
<feature type="transmembrane region" description="Helical" evidence="1">
    <location>
        <begin position="164"/>
        <end position="184"/>
    </location>
</feature>
<evidence type="ECO:0000256" key="1">
    <source>
        <dbReference type="SAM" id="Phobius"/>
    </source>
</evidence>
<dbReference type="VEuPathDB" id="TrichDB:TVAG_071720"/>
<keyword evidence="1" id="KW-0812">Transmembrane</keyword>
<keyword evidence="3" id="KW-1185">Reference proteome</keyword>
<dbReference type="RefSeq" id="XP_001584494.1">
    <property type="nucleotide sequence ID" value="XM_001584444.1"/>
</dbReference>
<feature type="transmembrane region" description="Helical" evidence="1">
    <location>
        <begin position="16"/>
        <end position="35"/>
    </location>
</feature>
<sequence>MDPNCGVKTWYLKPTFYFQILWAVFSFVIIIYNIVLLSKTTDGFFNRAVSSGPSTIAVFILIFVILSVVGNCLSIFRLFRKYKKLILYGSCVTSAFTMILAIIYASVYGNQSYEKDTADKEIIRYMYKYPNNPETINFKKHITGKEVDAIYNYNDARLTHAGKILLGLLITWFLQQCCLLFIFIQDDEYAEVGNSQPLTANDGLAETYSK</sequence>
<proteinExistence type="predicted"/>
<feature type="transmembrane region" description="Helical" evidence="1">
    <location>
        <begin position="85"/>
        <end position="107"/>
    </location>
</feature>
<reference evidence="2" key="2">
    <citation type="journal article" date="2007" name="Science">
        <title>Draft genome sequence of the sexually transmitted pathogen Trichomonas vaginalis.</title>
        <authorList>
            <person name="Carlton J.M."/>
            <person name="Hirt R.P."/>
            <person name="Silva J.C."/>
            <person name="Delcher A.L."/>
            <person name="Schatz M."/>
            <person name="Zhao Q."/>
            <person name="Wortman J.R."/>
            <person name="Bidwell S.L."/>
            <person name="Alsmark U.C.M."/>
            <person name="Besteiro S."/>
            <person name="Sicheritz-Ponten T."/>
            <person name="Noel C.J."/>
            <person name="Dacks J.B."/>
            <person name="Foster P.G."/>
            <person name="Simillion C."/>
            <person name="Van de Peer Y."/>
            <person name="Miranda-Saavedra D."/>
            <person name="Barton G.J."/>
            <person name="Westrop G.D."/>
            <person name="Mueller S."/>
            <person name="Dessi D."/>
            <person name="Fiori P.L."/>
            <person name="Ren Q."/>
            <person name="Paulsen I."/>
            <person name="Zhang H."/>
            <person name="Bastida-Corcuera F.D."/>
            <person name="Simoes-Barbosa A."/>
            <person name="Brown M.T."/>
            <person name="Hayes R.D."/>
            <person name="Mukherjee M."/>
            <person name="Okumura C.Y."/>
            <person name="Schneider R."/>
            <person name="Smith A.J."/>
            <person name="Vanacova S."/>
            <person name="Villalvazo M."/>
            <person name="Haas B.J."/>
            <person name="Pertea M."/>
            <person name="Feldblyum T.V."/>
            <person name="Utterback T.R."/>
            <person name="Shu C.L."/>
            <person name="Osoegawa K."/>
            <person name="de Jong P.J."/>
            <person name="Hrdy I."/>
            <person name="Horvathova L."/>
            <person name="Zubacova Z."/>
            <person name="Dolezal P."/>
            <person name="Malik S.B."/>
            <person name="Logsdon J.M. Jr."/>
            <person name="Henze K."/>
            <person name="Gupta A."/>
            <person name="Wang C.C."/>
            <person name="Dunne R.L."/>
            <person name="Upcroft J.A."/>
            <person name="Upcroft P."/>
            <person name="White O."/>
            <person name="Salzberg S.L."/>
            <person name="Tang P."/>
            <person name="Chiu C.-H."/>
            <person name="Lee Y.-S."/>
            <person name="Embley T.M."/>
            <person name="Coombs G.H."/>
            <person name="Mottram J.C."/>
            <person name="Tachezy J."/>
            <person name="Fraser-Liggett C.M."/>
            <person name="Johnson P.J."/>
        </authorList>
    </citation>
    <scope>NUCLEOTIDE SEQUENCE [LARGE SCALE GENOMIC DNA]</scope>
    <source>
        <strain evidence="2">G3</strain>
    </source>
</reference>
<accession>A2D875</accession>
<dbReference type="VEuPathDB" id="TrichDB:TVAGG3_1046820"/>
<keyword evidence="1" id="KW-1133">Transmembrane helix</keyword>
<dbReference type="InParanoid" id="A2D875"/>
<reference evidence="2" key="1">
    <citation type="submission" date="2006-10" db="EMBL/GenBank/DDBJ databases">
        <authorList>
            <person name="Amadeo P."/>
            <person name="Zhao Q."/>
            <person name="Wortman J."/>
            <person name="Fraser-Liggett C."/>
            <person name="Carlton J."/>
        </authorList>
    </citation>
    <scope>NUCLEOTIDE SEQUENCE</scope>
    <source>
        <strain evidence="2">G3</strain>
    </source>
</reference>
<gene>
    <name evidence="2" type="ORF">TVAG_071720</name>
</gene>
<organism evidence="2 3">
    <name type="scientific">Trichomonas vaginalis (strain ATCC PRA-98 / G3)</name>
    <dbReference type="NCBI Taxonomy" id="412133"/>
    <lineage>
        <taxon>Eukaryota</taxon>
        <taxon>Metamonada</taxon>
        <taxon>Parabasalia</taxon>
        <taxon>Trichomonadida</taxon>
        <taxon>Trichomonadidae</taxon>
        <taxon>Trichomonas</taxon>
    </lineage>
</organism>
<protein>
    <recommendedName>
        <fullName evidence="4">Tetraspanin family protein</fullName>
    </recommendedName>
</protein>
<keyword evidence="1" id="KW-0472">Membrane</keyword>
<evidence type="ECO:0000313" key="3">
    <source>
        <dbReference type="Proteomes" id="UP000001542"/>
    </source>
</evidence>
<dbReference type="EMBL" id="DS113178">
    <property type="protein sequence ID" value="EAY23508.1"/>
    <property type="molecule type" value="Genomic_DNA"/>
</dbReference>
<evidence type="ECO:0000313" key="2">
    <source>
        <dbReference type="EMBL" id="EAY23508.1"/>
    </source>
</evidence>
<dbReference type="Proteomes" id="UP000001542">
    <property type="component" value="Unassembled WGS sequence"/>
</dbReference>
<evidence type="ECO:0008006" key="4">
    <source>
        <dbReference type="Google" id="ProtNLM"/>
    </source>
</evidence>
<dbReference type="OrthoDB" id="10640298at2759"/>
<dbReference type="KEGG" id="tva:5469072"/>
<dbReference type="AlphaFoldDB" id="A2D875"/>